<evidence type="ECO:0000313" key="13">
    <source>
        <dbReference type="Proteomes" id="UP000177309"/>
    </source>
</evidence>
<dbReference type="GO" id="GO:0031992">
    <property type="term" value="F:energy transducer activity"/>
    <property type="evidence" value="ECO:0007669"/>
    <property type="project" value="TreeGrafter"/>
</dbReference>
<name>A0A1F4TQM3_UNCSA</name>
<evidence type="ECO:0000313" key="12">
    <source>
        <dbReference type="EMBL" id="OGC34966.1"/>
    </source>
</evidence>
<dbReference type="GO" id="GO:0055085">
    <property type="term" value="P:transmembrane transport"/>
    <property type="evidence" value="ECO:0007669"/>
    <property type="project" value="InterPro"/>
</dbReference>
<keyword evidence="9 10" id="KW-0472">Membrane</keyword>
<dbReference type="PANTHER" id="PTHR33446">
    <property type="entry name" value="PROTEIN TONB-RELATED"/>
    <property type="match status" value="1"/>
</dbReference>
<sequence>MTTKSFNLVAVGTILVVALAVSYFMARPFQLVQTREMPVFYGEELSIVTAKPVAVAKTKAVPMSQPVVAAPLPFVPPQITFSILPAYPETALSEGLSGKVLLSVLIGQNGQAKDVKVKSSSGVVEFDQSAVVAISRWKFSPASQAGVNVASWFEVPIRFEVK</sequence>
<evidence type="ECO:0000256" key="10">
    <source>
        <dbReference type="SAM" id="Phobius"/>
    </source>
</evidence>
<proteinExistence type="inferred from homology"/>
<comment type="caution">
    <text evidence="12">The sequence shown here is derived from an EMBL/GenBank/DDBJ whole genome shotgun (WGS) entry which is preliminary data.</text>
</comment>
<dbReference type="AlphaFoldDB" id="A0A1F4TQM3"/>
<reference evidence="12 13" key="1">
    <citation type="journal article" date="2016" name="Nat. Commun.">
        <title>Thousands of microbial genomes shed light on interconnected biogeochemical processes in an aquifer system.</title>
        <authorList>
            <person name="Anantharaman K."/>
            <person name="Brown C.T."/>
            <person name="Hug L.A."/>
            <person name="Sharon I."/>
            <person name="Castelle C.J."/>
            <person name="Probst A.J."/>
            <person name="Thomas B.C."/>
            <person name="Singh A."/>
            <person name="Wilkins M.J."/>
            <person name="Karaoz U."/>
            <person name="Brodie E.L."/>
            <person name="Williams K.H."/>
            <person name="Hubbard S.S."/>
            <person name="Banfield J.F."/>
        </authorList>
    </citation>
    <scope>NUCLEOTIDE SEQUENCE [LARGE SCALE GENOMIC DNA]</scope>
</reference>
<evidence type="ECO:0000256" key="5">
    <source>
        <dbReference type="ARBA" id="ARBA00022519"/>
    </source>
</evidence>
<evidence type="ECO:0000256" key="8">
    <source>
        <dbReference type="ARBA" id="ARBA00022989"/>
    </source>
</evidence>
<protein>
    <recommendedName>
        <fullName evidence="11">TonB C-terminal domain-containing protein</fullName>
    </recommendedName>
</protein>
<comment type="subcellular location">
    <subcellularLocation>
        <location evidence="1">Cell inner membrane</location>
        <topology evidence="1">Single-pass membrane protein</topology>
        <orientation evidence="1">Periplasmic side</orientation>
    </subcellularLocation>
</comment>
<dbReference type="NCBIfam" id="TIGR01352">
    <property type="entry name" value="tonB_Cterm"/>
    <property type="match status" value="1"/>
</dbReference>
<dbReference type="InterPro" id="IPR051045">
    <property type="entry name" value="TonB-dependent_transducer"/>
</dbReference>
<accession>A0A1F4TQM3</accession>
<dbReference type="Pfam" id="PF03544">
    <property type="entry name" value="TonB_C"/>
    <property type="match status" value="1"/>
</dbReference>
<keyword evidence="4" id="KW-1003">Cell membrane</keyword>
<dbReference type="GO" id="GO:0098797">
    <property type="term" value="C:plasma membrane protein complex"/>
    <property type="evidence" value="ECO:0007669"/>
    <property type="project" value="TreeGrafter"/>
</dbReference>
<evidence type="ECO:0000256" key="7">
    <source>
        <dbReference type="ARBA" id="ARBA00022927"/>
    </source>
</evidence>
<dbReference type="Proteomes" id="UP000177309">
    <property type="component" value="Unassembled WGS sequence"/>
</dbReference>
<comment type="similarity">
    <text evidence="2">Belongs to the TonB family.</text>
</comment>
<dbReference type="PANTHER" id="PTHR33446:SF2">
    <property type="entry name" value="PROTEIN TONB"/>
    <property type="match status" value="1"/>
</dbReference>
<evidence type="ECO:0000256" key="2">
    <source>
        <dbReference type="ARBA" id="ARBA00006555"/>
    </source>
</evidence>
<gene>
    <name evidence="12" type="ORF">A2462_05155</name>
</gene>
<evidence type="ECO:0000256" key="6">
    <source>
        <dbReference type="ARBA" id="ARBA00022692"/>
    </source>
</evidence>
<dbReference type="EMBL" id="MEUI01000011">
    <property type="protein sequence ID" value="OGC34966.1"/>
    <property type="molecule type" value="Genomic_DNA"/>
</dbReference>
<keyword evidence="8 10" id="KW-1133">Transmembrane helix</keyword>
<keyword evidence="7" id="KW-0653">Protein transport</keyword>
<evidence type="ECO:0000256" key="9">
    <source>
        <dbReference type="ARBA" id="ARBA00023136"/>
    </source>
</evidence>
<feature type="transmembrane region" description="Helical" evidence="10">
    <location>
        <begin position="6"/>
        <end position="26"/>
    </location>
</feature>
<dbReference type="InterPro" id="IPR006260">
    <property type="entry name" value="TonB/TolA_C"/>
</dbReference>
<dbReference type="InterPro" id="IPR037682">
    <property type="entry name" value="TonB_C"/>
</dbReference>
<dbReference type="GO" id="GO:0015031">
    <property type="term" value="P:protein transport"/>
    <property type="evidence" value="ECO:0007669"/>
    <property type="project" value="UniProtKB-KW"/>
</dbReference>
<evidence type="ECO:0000256" key="4">
    <source>
        <dbReference type="ARBA" id="ARBA00022475"/>
    </source>
</evidence>
<keyword evidence="3" id="KW-0813">Transport</keyword>
<feature type="domain" description="TonB C-terminal" evidence="11">
    <location>
        <begin position="72"/>
        <end position="162"/>
    </location>
</feature>
<evidence type="ECO:0000256" key="1">
    <source>
        <dbReference type="ARBA" id="ARBA00004383"/>
    </source>
</evidence>
<dbReference type="Gene3D" id="3.30.1150.10">
    <property type="match status" value="1"/>
</dbReference>
<organism evidence="12 13">
    <name type="scientific">candidate division WOR-1 bacterium RIFOXYC2_FULL_41_25</name>
    <dbReference type="NCBI Taxonomy" id="1802586"/>
    <lineage>
        <taxon>Bacteria</taxon>
        <taxon>Bacillati</taxon>
        <taxon>Saganbacteria</taxon>
    </lineage>
</organism>
<dbReference type="PROSITE" id="PS52015">
    <property type="entry name" value="TONB_CTD"/>
    <property type="match status" value="1"/>
</dbReference>
<evidence type="ECO:0000259" key="11">
    <source>
        <dbReference type="PROSITE" id="PS52015"/>
    </source>
</evidence>
<dbReference type="SUPFAM" id="SSF74653">
    <property type="entry name" value="TolA/TonB C-terminal domain"/>
    <property type="match status" value="1"/>
</dbReference>
<evidence type="ECO:0000256" key="3">
    <source>
        <dbReference type="ARBA" id="ARBA00022448"/>
    </source>
</evidence>
<keyword evidence="6 10" id="KW-0812">Transmembrane</keyword>
<keyword evidence="5" id="KW-0997">Cell inner membrane</keyword>